<dbReference type="Proteomes" id="UP000272440">
    <property type="component" value="Unassembled WGS sequence"/>
</dbReference>
<name>A0A3P2EHW0_KLEPN</name>
<organism evidence="1 2">
    <name type="scientific">Klebsiella pneumoniae</name>
    <dbReference type="NCBI Taxonomy" id="573"/>
    <lineage>
        <taxon>Bacteria</taxon>
        <taxon>Pseudomonadati</taxon>
        <taxon>Pseudomonadota</taxon>
        <taxon>Gammaproteobacteria</taxon>
        <taxon>Enterobacterales</taxon>
        <taxon>Enterobacteriaceae</taxon>
        <taxon>Klebsiella/Raoultella group</taxon>
        <taxon>Klebsiella</taxon>
        <taxon>Klebsiella pneumoniae complex</taxon>
    </lineage>
</organism>
<accession>A0A3P2EHW0</accession>
<comment type="caution">
    <text evidence="1">The sequence shown here is derived from an EMBL/GenBank/DDBJ whole genome shotgun (WGS) entry which is preliminary data.</text>
</comment>
<sequence>MLLIVLCRMLRTSHTAIRQTTNHHGELRMPNHHIMALALALCNAGTNSRVTIPRLTGKELKLLLEWLSVLRATL</sequence>
<evidence type="ECO:0008006" key="3">
    <source>
        <dbReference type="Google" id="ProtNLM"/>
    </source>
</evidence>
<evidence type="ECO:0000313" key="1">
    <source>
        <dbReference type="EMBL" id="RRE43866.1"/>
    </source>
</evidence>
<gene>
    <name evidence="1" type="ORF">EAO28_19795</name>
</gene>
<protein>
    <recommendedName>
        <fullName evidence="3">3-phosphoshikimate 1-carboxyvinyltransferase</fullName>
    </recommendedName>
</protein>
<reference evidence="1 2" key="1">
    <citation type="journal article" date="2019" name="Antimicrob. Agents Chemother.">
        <title>Applying Rapid Whole Genome Sequencing to Predict Phenotypic Antimicrobial Susceptibility Testing Results Among Carbapenem-Resistant Klebsiella pneumoniae Clinical Isolates.</title>
        <authorList>
            <person name="Tamma P.D."/>
            <person name="Fan Y."/>
            <person name="Bergman Y."/>
            <person name="Pertea G."/>
            <person name="Kazmi A."/>
            <person name="Lewis S."/>
            <person name="Carroll K.C."/>
            <person name="Schatz M.C."/>
            <person name="Timp W."/>
            <person name="Simner P.J."/>
        </authorList>
    </citation>
    <scope>NUCLEOTIDE SEQUENCE [LARGE SCALE GENOMIC DNA]</scope>
    <source>
        <strain evidence="1 2">KLPN_33</strain>
    </source>
</reference>
<dbReference type="EMBL" id="RCZY01000002">
    <property type="protein sequence ID" value="RRE43866.1"/>
    <property type="molecule type" value="Genomic_DNA"/>
</dbReference>
<proteinExistence type="predicted"/>
<evidence type="ECO:0000313" key="2">
    <source>
        <dbReference type="Proteomes" id="UP000272440"/>
    </source>
</evidence>
<dbReference type="AlphaFoldDB" id="A0A3P2EHW0"/>